<evidence type="ECO:0000313" key="3">
    <source>
        <dbReference type="EMBL" id="KNF09849.1"/>
    </source>
</evidence>
<proteinExistence type="predicted"/>
<protein>
    <recommendedName>
        <fullName evidence="5">KilA-N DNA-binding domain-containing protein</fullName>
    </recommendedName>
</protein>
<sequence length="263" mass="30508">MNNLILKGLTEVENMQFHHIEGGFAENKKFMLAKDIAEIHNRTLDSINRAINRNRKRFKDNIDVIDLKGSNFVPHLMSNGIYSQNSINASKNIYLLSEKGYSKLLKILEDDFAWEQYEKLVDGYFNMRETLNNESMNVAKLLNKQVGLIIGEVDNLNSRIGTIEDKLDSLEISPSQRQYLKNLRNKRVLELIGGKKSEAYKNNSFRSKVYADLSRQFNKYFDIPSYGWTPKNRFLEAQKLIKAYNLSAELSMELENINRQIAI</sequence>
<evidence type="ECO:0000259" key="1">
    <source>
        <dbReference type="Pfam" id="PF10543"/>
    </source>
</evidence>
<feature type="domain" description="ORF6C" evidence="2">
    <location>
        <begin position="151"/>
        <end position="253"/>
    </location>
</feature>
<dbReference type="PATRIC" id="fig|1503.3.peg.880"/>
<dbReference type="OrthoDB" id="9812611at2"/>
<dbReference type="EMBL" id="LGSS01000001">
    <property type="protein sequence ID" value="KNF09849.1"/>
    <property type="molecule type" value="Genomic_DNA"/>
</dbReference>
<dbReference type="Proteomes" id="UP000037267">
    <property type="component" value="Unassembled WGS sequence"/>
</dbReference>
<dbReference type="AlphaFoldDB" id="A0A0L0WEF5"/>
<comment type="caution">
    <text evidence="3">The sequence shown here is derived from an EMBL/GenBank/DDBJ whole genome shotgun (WGS) entry which is preliminary data.</text>
</comment>
<name>A0A0L0WEF5_GOTPU</name>
<evidence type="ECO:0000313" key="4">
    <source>
        <dbReference type="Proteomes" id="UP000037267"/>
    </source>
</evidence>
<evidence type="ECO:0000259" key="2">
    <source>
        <dbReference type="Pfam" id="PF10552"/>
    </source>
</evidence>
<evidence type="ECO:0008006" key="5">
    <source>
        <dbReference type="Google" id="ProtNLM"/>
    </source>
</evidence>
<organism evidence="3 4">
    <name type="scientific">Gottschalkia purinilytica</name>
    <name type="common">Clostridium purinilyticum</name>
    <dbReference type="NCBI Taxonomy" id="1503"/>
    <lineage>
        <taxon>Bacteria</taxon>
        <taxon>Bacillati</taxon>
        <taxon>Bacillota</taxon>
        <taxon>Tissierellia</taxon>
        <taxon>Tissierellales</taxon>
        <taxon>Gottschalkiaceae</taxon>
        <taxon>Gottschalkia</taxon>
    </lineage>
</organism>
<feature type="domain" description="KilA-N DNA-binding" evidence="1">
    <location>
        <begin position="26"/>
        <end position="107"/>
    </location>
</feature>
<dbReference type="InterPro" id="IPR018878">
    <property type="entry name" value="ORF6C_dom"/>
</dbReference>
<keyword evidence="4" id="KW-1185">Reference proteome</keyword>
<dbReference type="STRING" id="1503.CLPU_1c00140"/>
<reference evidence="4" key="1">
    <citation type="submission" date="2015-07" db="EMBL/GenBank/DDBJ databases">
        <title>Draft genome sequence of the purine-degrading Gottschalkia purinilyticum DSM 1384 (formerly Clostridium purinilyticum).</title>
        <authorList>
            <person name="Poehlein A."/>
            <person name="Schiel-Bengelsdorf B."/>
            <person name="Bengelsdorf F.R."/>
            <person name="Daniel R."/>
            <person name="Duerre P."/>
        </authorList>
    </citation>
    <scope>NUCLEOTIDE SEQUENCE [LARGE SCALE GENOMIC DNA]</scope>
    <source>
        <strain evidence="4">DSM 1384</strain>
    </source>
</reference>
<dbReference type="Pfam" id="PF10552">
    <property type="entry name" value="ORF6C"/>
    <property type="match status" value="1"/>
</dbReference>
<dbReference type="RefSeq" id="WP_050353598.1">
    <property type="nucleotide sequence ID" value="NZ_LGSS01000001.1"/>
</dbReference>
<dbReference type="InterPro" id="IPR018873">
    <property type="entry name" value="KilA-N_DNA-bd_domain"/>
</dbReference>
<dbReference type="Pfam" id="PF10543">
    <property type="entry name" value="ORF6N"/>
    <property type="match status" value="1"/>
</dbReference>
<gene>
    <name evidence="3" type="ORF">CLPU_1c00140</name>
</gene>
<accession>A0A0L0WEF5</accession>